<reference evidence="3 4" key="1">
    <citation type="journal article" date="2015" name="Genome Announc.">
        <title>Genomes of Geoalkalibacter ferrihydriticus Z-0531T and Geoalkalibacter subterraneus Red1T, Two Haloalkaliphilic Metal-Reducing Deltaproteobacteria.</title>
        <authorList>
            <person name="Badalamenti J.P."/>
            <person name="Krajmalnik-Brown R."/>
            <person name="Torres C.I."/>
            <person name="Bond D.R."/>
        </authorList>
    </citation>
    <scope>NUCLEOTIDE SEQUENCE [LARGE SCALE GENOMIC DNA]</scope>
    <source>
        <strain evidence="3 4">Red1</strain>
        <plasmid evidence="4">Plasmid pGSUB1</plasmid>
    </source>
</reference>
<name>A0A0B5FIT9_9BACT</name>
<accession>A0A0B5FIT9</accession>
<dbReference type="AlphaFoldDB" id="A0A0B5FIT9"/>
<evidence type="ECO:0000256" key="2">
    <source>
        <dbReference type="SAM" id="MobiDB-lite"/>
    </source>
</evidence>
<dbReference type="RefSeq" id="WP_040202739.1">
    <property type="nucleotide sequence ID" value="NZ_CP010312.1"/>
</dbReference>
<keyword evidence="1" id="KW-0175">Coiled coil</keyword>
<feature type="compositionally biased region" description="Basic and acidic residues" evidence="2">
    <location>
        <begin position="509"/>
        <end position="529"/>
    </location>
</feature>
<dbReference type="EMBL" id="CP010312">
    <property type="protein sequence ID" value="AJF08112.1"/>
    <property type="molecule type" value="Genomic_DNA"/>
</dbReference>
<evidence type="ECO:0000313" key="3">
    <source>
        <dbReference type="EMBL" id="AJF08112.1"/>
    </source>
</evidence>
<feature type="coiled-coil region" evidence="1">
    <location>
        <begin position="555"/>
        <end position="589"/>
    </location>
</feature>
<feature type="region of interest" description="Disordered" evidence="2">
    <location>
        <begin position="472"/>
        <end position="538"/>
    </location>
</feature>
<feature type="compositionally biased region" description="Polar residues" evidence="2">
    <location>
        <begin position="699"/>
        <end position="712"/>
    </location>
</feature>
<feature type="compositionally biased region" description="Polar residues" evidence="2">
    <location>
        <begin position="474"/>
        <end position="490"/>
    </location>
</feature>
<geneLocation type="plasmid" evidence="3 4">
    <name>pGSUB1</name>
</geneLocation>
<sequence>MIELGPYTFCTVEEFLSEENAHKKDVLYAVFSAEIKPLEIMLPAQSRRREDDRRIRTKLEGMSFQQIPCFAYSKHKNKAQVFYLPSIPFKNRRDYGVGFLPGSIVLSALNRAFESGEKSRLFAIYLKDKHGSVSFSFIHKGQDVFTRIITPSNMEDFEIEFAETQRHLQREFQGVPYEVVAVGFPDAEIFNLPPQTPCHTLNSLSKGVHLDSTGFFYEPKRYPVKTAFAAAVLATTLAATAFLGTHGVQYAMTKMESAQLLAQKSEIEISVNEKESLKKAYQKHKPGTRWGDFVSTIDLLKQALEPYPFTITSINIRGENIDIRGKFWSFKEQYVQDNVEEAGRKLRPFLKMFPSGKVEKKRDWVSQAVQIGGKIFDDPQKRDFQDKVLGEFPRGMAPDRRPIRSESDNALYGQSLREKTLSALDAKHDIDYRYIYPLGPIAEIGKALLTSAYHFATGVAYAAPGQDADGMGYQNGSIPNPTPKYNQGQAQMGGADPFDHQGSQGPAFQHDEPYPFDRPDTHQREHPDDGAVPGRPDQAKPLIISDPEQDSSISFKALKITLDRAEEENKKLQKELEKIKKQREKAQKNMTHYNPPGFYLVSMTPECVVMSDDDGNSFFVEKGAAFFYEKTLFHLVEIEMGEKAVFVSDADALDLEEKLIFLQRSGNKTRGFSNIARMAAQTEEENLMREPVLSKNKPKPSSSQTPDQNSVDPQKFGNPPTPGMLDGVRPDNLSVSRK</sequence>
<organism evidence="3 4">
    <name type="scientific">Geoalkalibacter subterraneus</name>
    <dbReference type="NCBI Taxonomy" id="483547"/>
    <lineage>
        <taxon>Bacteria</taxon>
        <taxon>Pseudomonadati</taxon>
        <taxon>Thermodesulfobacteriota</taxon>
        <taxon>Desulfuromonadia</taxon>
        <taxon>Desulfuromonadales</taxon>
        <taxon>Geoalkalibacteraceae</taxon>
        <taxon>Geoalkalibacter</taxon>
    </lineage>
</organism>
<evidence type="ECO:0000256" key="1">
    <source>
        <dbReference type="SAM" id="Coils"/>
    </source>
</evidence>
<keyword evidence="3" id="KW-0614">Plasmid</keyword>
<feature type="region of interest" description="Disordered" evidence="2">
    <location>
        <begin position="683"/>
        <end position="738"/>
    </location>
</feature>
<evidence type="ECO:0000313" key="4">
    <source>
        <dbReference type="Proteomes" id="UP000035036"/>
    </source>
</evidence>
<protein>
    <submittedName>
        <fullName evidence="3">Uncharacterized protein</fullName>
    </submittedName>
</protein>
<gene>
    <name evidence="3" type="ORF">GSUB_16505</name>
</gene>
<dbReference type="Proteomes" id="UP000035036">
    <property type="component" value="Plasmid pGSUB1"/>
</dbReference>
<dbReference type="KEGG" id="gsb:GSUB_16505"/>
<proteinExistence type="predicted"/>
<dbReference type="HOGENOM" id="CLU_375870_0_0_7"/>
<keyword evidence="4" id="KW-1185">Reference proteome</keyword>